<dbReference type="STRING" id="3659.A0A0A0L3A5"/>
<keyword evidence="5" id="KW-0326">Glycosidase</keyword>
<reference evidence="10 11" key="1">
    <citation type="journal article" date="2009" name="Nat. Genet.">
        <title>The genome of the cucumber, Cucumis sativus L.</title>
        <authorList>
            <person name="Huang S."/>
            <person name="Li R."/>
            <person name="Zhang Z."/>
            <person name="Li L."/>
            <person name="Gu X."/>
            <person name="Fan W."/>
            <person name="Lucas W.J."/>
            <person name="Wang X."/>
            <person name="Xie B."/>
            <person name="Ni P."/>
            <person name="Ren Y."/>
            <person name="Zhu H."/>
            <person name="Li J."/>
            <person name="Lin K."/>
            <person name="Jin W."/>
            <person name="Fei Z."/>
            <person name="Li G."/>
            <person name="Staub J."/>
            <person name="Kilian A."/>
            <person name="van der Vossen E.A."/>
            <person name="Wu Y."/>
            <person name="Guo J."/>
            <person name="He J."/>
            <person name="Jia Z."/>
            <person name="Ren Y."/>
            <person name="Tian G."/>
            <person name="Lu Y."/>
            <person name="Ruan J."/>
            <person name="Qian W."/>
            <person name="Wang M."/>
            <person name="Huang Q."/>
            <person name="Li B."/>
            <person name="Xuan Z."/>
            <person name="Cao J."/>
            <person name="Asan"/>
            <person name="Wu Z."/>
            <person name="Zhang J."/>
            <person name="Cai Q."/>
            <person name="Bai Y."/>
            <person name="Zhao B."/>
            <person name="Han Y."/>
            <person name="Li Y."/>
            <person name="Li X."/>
            <person name="Wang S."/>
            <person name="Shi Q."/>
            <person name="Liu S."/>
            <person name="Cho W.K."/>
            <person name="Kim J.Y."/>
            <person name="Xu Y."/>
            <person name="Heller-Uszynska K."/>
            <person name="Miao H."/>
            <person name="Cheng Z."/>
            <person name="Zhang S."/>
            <person name="Wu J."/>
            <person name="Yang Y."/>
            <person name="Kang H."/>
            <person name="Li M."/>
            <person name="Liang H."/>
            <person name="Ren X."/>
            <person name="Shi Z."/>
            <person name="Wen M."/>
            <person name="Jian M."/>
            <person name="Yang H."/>
            <person name="Zhang G."/>
            <person name="Yang Z."/>
            <person name="Chen R."/>
            <person name="Liu S."/>
            <person name="Li J."/>
            <person name="Ma L."/>
            <person name="Liu H."/>
            <person name="Zhou Y."/>
            <person name="Zhao J."/>
            <person name="Fang X."/>
            <person name="Li G."/>
            <person name="Fang L."/>
            <person name="Li Y."/>
            <person name="Liu D."/>
            <person name="Zheng H."/>
            <person name="Zhang Y."/>
            <person name="Qin N."/>
            <person name="Li Z."/>
            <person name="Yang G."/>
            <person name="Yang S."/>
            <person name="Bolund L."/>
            <person name="Kristiansen K."/>
            <person name="Zheng H."/>
            <person name="Li S."/>
            <person name="Zhang X."/>
            <person name="Yang H."/>
            <person name="Wang J."/>
            <person name="Sun R."/>
            <person name="Zhang B."/>
            <person name="Jiang S."/>
            <person name="Wang J."/>
            <person name="Du Y."/>
            <person name="Li S."/>
        </authorList>
    </citation>
    <scope>NUCLEOTIDE SEQUENCE [LARGE SCALE GENOMIC DNA]</scope>
    <source>
        <strain evidence="11">cv. 9930</strain>
    </source>
</reference>
<dbReference type="Pfam" id="PF00332">
    <property type="entry name" value="Glyco_hydro_17"/>
    <property type="match status" value="1"/>
</dbReference>
<comment type="similarity">
    <text evidence="2 8">Belongs to the glycosyl hydrolase 17 family.</text>
</comment>
<dbReference type="Proteomes" id="UP000029981">
    <property type="component" value="Chromosome 4"/>
</dbReference>
<evidence type="ECO:0000256" key="8">
    <source>
        <dbReference type="RuleBase" id="RU004335"/>
    </source>
</evidence>
<dbReference type="InterPro" id="IPR017853">
    <property type="entry name" value="GH"/>
</dbReference>
<reference evidence="10 11" key="2">
    <citation type="journal article" date="2009" name="PLoS ONE">
        <title>An integrated genetic and cytogenetic map of the cucumber genome.</title>
        <authorList>
            <person name="Ren Y."/>
            <person name="Zhang Z."/>
            <person name="Liu J."/>
            <person name="Staub J.E."/>
            <person name="Han Y."/>
            <person name="Cheng Z."/>
            <person name="Li X."/>
            <person name="Lu J."/>
            <person name="Miao H."/>
            <person name="Kang H."/>
            <person name="Xie B."/>
            <person name="Gu X."/>
            <person name="Wang X."/>
            <person name="Du Y."/>
            <person name="Jin W."/>
            <person name="Huang S."/>
        </authorList>
    </citation>
    <scope>NUCLEOTIDE SEQUENCE [LARGE SCALE GENOMIC DNA]</scope>
    <source>
        <strain evidence="11">cv. 9930</strain>
    </source>
</reference>
<reference evidence="10 11" key="4">
    <citation type="journal article" date="2011" name="BMC Genomics">
        <title>RNA-Seq improves annotation of protein-coding genes in the cucumber genome.</title>
        <authorList>
            <person name="Li Z."/>
            <person name="Zhang Z."/>
            <person name="Yan P."/>
            <person name="Huang S."/>
            <person name="Fei Z."/>
            <person name="Lin K."/>
        </authorList>
    </citation>
    <scope>NUCLEOTIDE SEQUENCE [LARGE SCALE GENOMIC DNA]</scope>
    <source>
        <strain evidence="11">cv. 9930</strain>
    </source>
</reference>
<dbReference type="PANTHER" id="PTHR32227">
    <property type="entry name" value="GLUCAN ENDO-1,3-BETA-GLUCOSIDASE BG1-RELATED-RELATED"/>
    <property type="match status" value="1"/>
</dbReference>
<keyword evidence="4" id="KW-0378">Hydrolase</keyword>
<dbReference type="Gene3D" id="3.20.20.80">
    <property type="entry name" value="Glycosidases"/>
    <property type="match status" value="1"/>
</dbReference>
<keyword evidence="11" id="KW-1185">Reference proteome</keyword>
<comment type="catalytic activity">
    <reaction evidence="1">
        <text>Hydrolysis of (1-&gt;3)-beta-D-glucosidic linkages in (1-&gt;3)-beta-D-glucans.</text>
        <dbReference type="EC" id="3.2.1.39"/>
    </reaction>
</comment>
<evidence type="ECO:0000256" key="3">
    <source>
        <dbReference type="ARBA" id="ARBA00012780"/>
    </source>
</evidence>
<organism evidence="10 11">
    <name type="scientific">Cucumis sativus</name>
    <name type="common">Cucumber</name>
    <dbReference type="NCBI Taxonomy" id="3659"/>
    <lineage>
        <taxon>Eukaryota</taxon>
        <taxon>Viridiplantae</taxon>
        <taxon>Streptophyta</taxon>
        <taxon>Embryophyta</taxon>
        <taxon>Tracheophyta</taxon>
        <taxon>Spermatophyta</taxon>
        <taxon>Magnoliopsida</taxon>
        <taxon>eudicotyledons</taxon>
        <taxon>Gunneridae</taxon>
        <taxon>Pentapetalae</taxon>
        <taxon>rosids</taxon>
        <taxon>fabids</taxon>
        <taxon>Cucurbitales</taxon>
        <taxon>Cucurbitaceae</taxon>
        <taxon>Benincaseae</taxon>
        <taxon>Cucumis</taxon>
    </lineage>
</organism>
<feature type="signal peptide" evidence="9">
    <location>
        <begin position="1"/>
        <end position="25"/>
    </location>
</feature>
<proteinExistence type="inferred from homology"/>
<dbReference type="InterPro" id="IPR044965">
    <property type="entry name" value="Glyco_hydro_17_plant"/>
</dbReference>
<accession>A0A0A0L3A5</accession>
<reference evidence="10 11" key="3">
    <citation type="journal article" date="2010" name="BMC Genomics">
        <title>Transcriptome sequencing and comparative analysis of cucumber flowers with different sex types.</title>
        <authorList>
            <person name="Guo S."/>
            <person name="Zheng Y."/>
            <person name="Joung J.G."/>
            <person name="Liu S."/>
            <person name="Zhang Z."/>
            <person name="Crasta O.R."/>
            <person name="Sobral B.W."/>
            <person name="Xu Y."/>
            <person name="Huang S."/>
            <person name="Fei Z."/>
        </authorList>
    </citation>
    <scope>NUCLEOTIDE SEQUENCE [LARGE SCALE GENOMIC DNA]</scope>
    <source>
        <strain evidence="11">cv. 9930</strain>
    </source>
</reference>
<evidence type="ECO:0000256" key="2">
    <source>
        <dbReference type="ARBA" id="ARBA00008773"/>
    </source>
</evidence>
<dbReference type="FunFam" id="3.20.20.80:FF:000010">
    <property type="entry name" value="glucan endo-1,3-beta-glucosidase, basic"/>
    <property type="match status" value="1"/>
</dbReference>
<evidence type="ECO:0000256" key="6">
    <source>
        <dbReference type="ARBA" id="ARBA00033335"/>
    </source>
</evidence>
<evidence type="ECO:0000256" key="9">
    <source>
        <dbReference type="SAM" id="SignalP"/>
    </source>
</evidence>
<dbReference type="OMA" id="AIKWITI"/>
<dbReference type="AlphaFoldDB" id="A0A0A0L3A5"/>
<gene>
    <name evidence="10" type="ORF">Csa_4G377200</name>
</gene>
<sequence length="344" mass="37236">MDFFFPTSFLLLLSLFSHQIPPISGFGTLGVNYGLNGDNLPTPSDVINLYGRCGINILRLFEPNHGVLDALQGKKDLVLWLGTRNEDIQGFATNQLAANAWVNANVVPYYKNVNIAYITIGNEVVPGDAAAPFVANGIKNIMQALVDVGIKSDIKVTTVVAMTALGVSYPPSAGAFTGSAAGIMKDIANVLGSSGAPILVNVYPYFAYASNPQQISLNYALFTSSTPVVVDGNLQYFNLFDAMVDSFYAALEKIDAGEIRIGISETGWPTNGNEPFTSVENALTYNKNLVKHVTSGVGTPKRPNLKYDVVLFEMFNEDLKAPGVEQNFGFFSPNMNPVYPFWNC</sequence>
<evidence type="ECO:0000313" key="11">
    <source>
        <dbReference type="Proteomes" id="UP000029981"/>
    </source>
</evidence>
<evidence type="ECO:0000256" key="4">
    <source>
        <dbReference type="ARBA" id="ARBA00022801"/>
    </source>
</evidence>
<name>A0A0A0L3A5_CUCSA</name>
<dbReference type="SUPFAM" id="SSF51445">
    <property type="entry name" value="(Trans)glycosidases"/>
    <property type="match status" value="1"/>
</dbReference>
<keyword evidence="9" id="KW-0732">Signal</keyword>
<evidence type="ECO:0000256" key="5">
    <source>
        <dbReference type="ARBA" id="ARBA00023295"/>
    </source>
</evidence>
<dbReference type="EC" id="3.2.1.39" evidence="3"/>
<dbReference type="Gramene" id="KGN54606">
    <property type="protein sequence ID" value="KGN54606"/>
    <property type="gene ID" value="Csa_4G377200"/>
</dbReference>
<dbReference type="InterPro" id="IPR000490">
    <property type="entry name" value="Glyco_hydro_17"/>
</dbReference>
<dbReference type="GO" id="GO:0042973">
    <property type="term" value="F:glucan endo-1,3-beta-D-glucosidase activity"/>
    <property type="evidence" value="ECO:0007669"/>
    <property type="project" value="UniProtKB-EC"/>
</dbReference>
<evidence type="ECO:0000313" key="10">
    <source>
        <dbReference type="EMBL" id="KGN54606.1"/>
    </source>
</evidence>
<protein>
    <recommendedName>
        <fullName evidence="3">glucan endo-1,3-beta-D-glucosidase</fullName>
        <ecNumber evidence="3">3.2.1.39</ecNumber>
    </recommendedName>
    <alternativeName>
        <fullName evidence="6">(1-&gt;3)-beta-glucan endohydrolase</fullName>
    </alternativeName>
    <alternativeName>
        <fullName evidence="7">Beta-1,3-endoglucanase</fullName>
    </alternativeName>
</protein>
<dbReference type="GO" id="GO:0005975">
    <property type="term" value="P:carbohydrate metabolic process"/>
    <property type="evidence" value="ECO:0007669"/>
    <property type="project" value="InterPro"/>
</dbReference>
<feature type="chain" id="PRO_5001972756" description="glucan endo-1,3-beta-D-glucosidase" evidence="9">
    <location>
        <begin position="26"/>
        <end position="344"/>
    </location>
</feature>
<evidence type="ECO:0000256" key="7">
    <source>
        <dbReference type="ARBA" id="ARBA00033417"/>
    </source>
</evidence>
<evidence type="ECO:0000256" key="1">
    <source>
        <dbReference type="ARBA" id="ARBA00000382"/>
    </source>
</evidence>
<dbReference type="EMBL" id="CM002925">
    <property type="protein sequence ID" value="KGN54606.1"/>
    <property type="molecule type" value="Genomic_DNA"/>
</dbReference>